<organism evidence="5 6">
    <name type="scientific">Mucilaginibacter aquariorum</name>
    <dbReference type="NCBI Taxonomy" id="2967225"/>
    <lineage>
        <taxon>Bacteria</taxon>
        <taxon>Pseudomonadati</taxon>
        <taxon>Bacteroidota</taxon>
        <taxon>Sphingobacteriia</taxon>
        <taxon>Sphingobacteriales</taxon>
        <taxon>Sphingobacteriaceae</taxon>
        <taxon>Mucilaginibacter</taxon>
    </lineage>
</organism>
<gene>
    <name evidence="5" type="ORF">NPE20_04125</name>
</gene>
<name>A0ABT1SXZ5_9SPHI</name>
<dbReference type="PROSITE" id="PS00041">
    <property type="entry name" value="HTH_ARAC_FAMILY_1"/>
    <property type="match status" value="1"/>
</dbReference>
<feature type="domain" description="HTH araC/xylS-type" evidence="4">
    <location>
        <begin position="180"/>
        <end position="278"/>
    </location>
</feature>
<evidence type="ECO:0000313" key="5">
    <source>
        <dbReference type="EMBL" id="MCQ6957127.1"/>
    </source>
</evidence>
<dbReference type="InterPro" id="IPR014710">
    <property type="entry name" value="RmlC-like_jellyroll"/>
</dbReference>
<evidence type="ECO:0000256" key="3">
    <source>
        <dbReference type="ARBA" id="ARBA00023163"/>
    </source>
</evidence>
<dbReference type="InterPro" id="IPR018060">
    <property type="entry name" value="HTH_AraC"/>
</dbReference>
<dbReference type="PANTHER" id="PTHR43280:SF27">
    <property type="entry name" value="TRANSCRIPTIONAL REGULATOR MTLR"/>
    <property type="match status" value="1"/>
</dbReference>
<dbReference type="SUPFAM" id="SSF51182">
    <property type="entry name" value="RmlC-like cupins"/>
    <property type="match status" value="1"/>
</dbReference>
<evidence type="ECO:0000259" key="4">
    <source>
        <dbReference type="PROSITE" id="PS01124"/>
    </source>
</evidence>
<accession>A0ABT1SXZ5</accession>
<dbReference type="InterPro" id="IPR018062">
    <property type="entry name" value="HTH_AraC-typ_CS"/>
</dbReference>
<dbReference type="InterPro" id="IPR011051">
    <property type="entry name" value="RmlC_Cupin_sf"/>
</dbReference>
<keyword evidence="2" id="KW-0238">DNA-binding</keyword>
<keyword evidence="3" id="KW-0804">Transcription</keyword>
<dbReference type="Proteomes" id="UP001204376">
    <property type="component" value="Unassembled WGS sequence"/>
</dbReference>
<dbReference type="Gene3D" id="1.10.10.60">
    <property type="entry name" value="Homeodomain-like"/>
    <property type="match status" value="2"/>
</dbReference>
<dbReference type="InterPro" id="IPR003313">
    <property type="entry name" value="AraC-bd"/>
</dbReference>
<dbReference type="CDD" id="cd06976">
    <property type="entry name" value="cupin_MtlR-like_N"/>
    <property type="match status" value="1"/>
</dbReference>
<dbReference type="Gene3D" id="2.60.120.10">
    <property type="entry name" value="Jelly Rolls"/>
    <property type="match status" value="1"/>
</dbReference>
<dbReference type="RefSeq" id="WP_256537336.1">
    <property type="nucleotide sequence ID" value="NZ_JANHOH010000001.1"/>
</dbReference>
<reference evidence="5 6" key="1">
    <citation type="submission" date="2022-07" db="EMBL/GenBank/DDBJ databases">
        <title>Mucilaginibacter sp. JC4.</title>
        <authorList>
            <person name="Le V."/>
            <person name="Ko S.-R."/>
            <person name="Ahn C.-Y."/>
            <person name="Oh H.-M."/>
        </authorList>
    </citation>
    <scope>NUCLEOTIDE SEQUENCE [LARGE SCALE GENOMIC DNA]</scope>
    <source>
        <strain evidence="5 6">JC4</strain>
    </source>
</reference>
<dbReference type="EMBL" id="JANHOH010000001">
    <property type="protein sequence ID" value="MCQ6957127.1"/>
    <property type="molecule type" value="Genomic_DNA"/>
</dbReference>
<sequence>MRPHIQKLPLSEHSSFLADTFITPYFETPWHYHSEYELVLIIKGNGKRFVGNHVADYKEGTLTFIGSNLPHLFRKENSAADGGSLVIHFKEDFLGNEFRTIPEMQKIKLLFEKSKMGLHIKGSTRDKISLQMHEILRQKGMERLIALLQLLSSLADSAEYELLSNPDVSGQNGKDNDRLDKVFDYVMTNFTNNIQIEDVAKIANMSYSGFSRYFKNRTKKTFSHFVNEIRIGHACRYLMEGDASISTVCYESGFNNLTHFTEQFKKIIKLTPNQFKKQNKV</sequence>
<evidence type="ECO:0000313" key="6">
    <source>
        <dbReference type="Proteomes" id="UP001204376"/>
    </source>
</evidence>
<keyword evidence="6" id="KW-1185">Reference proteome</keyword>
<dbReference type="SUPFAM" id="SSF46689">
    <property type="entry name" value="Homeodomain-like"/>
    <property type="match status" value="2"/>
</dbReference>
<dbReference type="InterPro" id="IPR009057">
    <property type="entry name" value="Homeodomain-like_sf"/>
</dbReference>
<proteinExistence type="predicted"/>
<protein>
    <submittedName>
        <fullName evidence="5">AraC family transcriptional regulator</fullName>
    </submittedName>
</protein>
<comment type="caution">
    <text evidence="5">The sequence shown here is derived from an EMBL/GenBank/DDBJ whole genome shotgun (WGS) entry which is preliminary data.</text>
</comment>
<dbReference type="Pfam" id="PF02311">
    <property type="entry name" value="AraC_binding"/>
    <property type="match status" value="1"/>
</dbReference>
<dbReference type="PANTHER" id="PTHR43280">
    <property type="entry name" value="ARAC-FAMILY TRANSCRIPTIONAL REGULATOR"/>
    <property type="match status" value="1"/>
</dbReference>
<dbReference type="Pfam" id="PF12833">
    <property type="entry name" value="HTH_18"/>
    <property type="match status" value="1"/>
</dbReference>
<evidence type="ECO:0000256" key="1">
    <source>
        <dbReference type="ARBA" id="ARBA00023015"/>
    </source>
</evidence>
<dbReference type="SMART" id="SM00342">
    <property type="entry name" value="HTH_ARAC"/>
    <property type="match status" value="1"/>
</dbReference>
<evidence type="ECO:0000256" key="2">
    <source>
        <dbReference type="ARBA" id="ARBA00023125"/>
    </source>
</evidence>
<dbReference type="PROSITE" id="PS01124">
    <property type="entry name" value="HTH_ARAC_FAMILY_2"/>
    <property type="match status" value="1"/>
</dbReference>
<keyword evidence="1" id="KW-0805">Transcription regulation</keyword>